<evidence type="ECO:0000256" key="9">
    <source>
        <dbReference type="ARBA" id="ARBA00023136"/>
    </source>
</evidence>
<dbReference type="GO" id="GO:0004769">
    <property type="term" value="F:steroid Delta-isomerase activity"/>
    <property type="evidence" value="ECO:0007669"/>
    <property type="project" value="TreeGrafter"/>
</dbReference>
<keyword evidence="18" id="KW-1185">Reference proteome</keyword>
<evidence type="ECO:0000256" key="3">
    <source>
        <dbReference type="ARBA" id="ARBA00022516"/>
    </source>
</evidence>
<feature type="transmembrane region" description="Helical" evidence="15">
    <location>
        <begin position="27"/>
        <end position="50"/>
    </location>
</feature>
<proteinExistence type="inferred from homology"/>
<feature type="transmembrane region" description="Helical" evidence="15">
    <location>
        <begin position="148"/>
        <end position="166"/>
    </location>
</feature>
<accession>A0AAE8MZW0</accession>
<feature type="compositionally biased region" description="Basic and acidic residues" evidence="14">
    <location>
        <begin position="240"/>
        <end position="261"/>
    </location>
</feature>
<dbReference type="GO" id="GO:0005783">
    <property type="term" value="C:endoplasmic reticulum"/>
    <property type="evidence" value="ECO:0007669"/>
    <property type="project" value="TreeGrafter"/>
</dbReference>
<feature type="transmembrane region" description="Helical" evidence="15">
    <location>
        <begin position="115"/>
        <end position="136"/>
    </location>
</feature>
<dbReference type="PROSITE" id="PS51751">
    <property type="entry name" value="EXPERA"/>
    <property type="match status" value="1"/>
</dbReference>
<keyword evidence="9 13" id="KW-0472">Membrane</keyword>
<keyword evidence="11" id="KW-0753">Steroid metabolism</keyword>
<feature type="compositionally biased region" description="Acidic residues" evidence="14">
    <location>
        <begin position="262"/>
        <end position="284"/>
    </location>
</feature>
<keyword evidence="4 13" id="KW-0812">Transmembrane</keyword>
<evidence type="ECO:0000256" key="8">
    <source>
        <dbReference type="ARBA" id="ARBA00023098"/>
    </source>
</evidence>
<dbReference type="GO" id="GO:0047750">
    <property type="term" value="F:cholestenol delta-isomerase activity"/>
    <property type="evidence" value="ECO:0007669"/>
    <property type="project" value="InterPro"/>
</dbReference>
<dbReference type="GO" id="GO:0016126">
    <property type="term" value="P:sterol biosynthetic process"/>
    <property type="evidence" value="ECO:0007669"/>
    <property type="project" value="UniProtKB-KW"/>
</dbReference>
<evidence type="ECO:0000256" key="5">
    <source>
        <dbReference type="ARBA" id="ARBA00022955"/>
    </source>
</evidence>
<feature type="transmembrane region" description="Helical" evidence="15">
    <location>
        <begin position="186"/>
        <end position="206"/>
    </location>
</feature>
<dbReference type="Proteomes" id="UP001187682">
    <property type="component" value="Unassembled WGS sequence"/>
</dbReference>
<evidence type="ECO:0000313" key="17">
    <source>
        <dbReference type="EMBL" id="SPO02869.1"/>
    </source>
</evidence>
<dbReference type="AlphaFoldDB" id="A0AAE8MZW0"/>
<evidence type="ECO:0000256" key="4">
    <source>
        <dbReference type="ARBA" id="ARBA00022692"/>
    </source>
</evidence>
<dbReference type="EMBL" id="ONZQ02000007">
    <property type="protein sequence ID" value="SPO02869.1"/>
    <property type="molecule type" value="Genomic_DNA"/>
</dbReference>
<name>A0AAE8MZW0_9PEZI</name>
<evidence type="ECO:0000256" key="13">
    <source>
        <dbReference type="PROSITE-ProRule" id="PRU01087"/>
    </source>
</evidence>
<keyword evidence="8" id="KW-0443">Lipid metabolism</keyword>
<dbReference type="PANTHER" id="PTHR14207:SF0">
    <property type="entry name" value="3-BETA-HYDROXYSTEROID-DELTA(8),DELTA(7)-ISOMERASE"/>
    <property type="match status" value="1"/>
</dbReference>
<evidence type="ECO:0000256" key="14">
    <source>
        <dbReference type="SAM" id="MobiDB-lite"/>
    </source>
</evidence>
<evidence type="ECO:0000256" key="10">
    <source>
        <dbReference type="ARBA" id="ARBA00023166"/>
    </source>
</evidence>
<evidence type="ECO:0000256" key="6">
    <source>
        <dbReference type="ARBA" id="ARBA00022989"/>
    </source>
</evidence>
<evidence type="ECO:0000256" key="2">
    <source>
        <dbReference type="ARBA" id="ARBA00008337"/>
    </source>
</evidence>
<evidence type="ECO:0000256" key="11">
    <source>
        <dbReference type="ARBA" id="ARBA00023221"/>
    </source>
</evidence>
<keyword evidence="10" id="KW-1207">Sterol metabolism</keyword>
<evidence type="ECO:0000256" key="12">
    <source>
        <dbReference type="ARBA" id="ARBA00023235"/>
    </source>
</evidence>
<comment type="subcellular location">
    <subcellularLocation>
        <location evidence="1">Membrane</location>
        <topology evidence="1">Multi-pass membrane protein</topology>
    </subcellularLocation>
</comment>
<keyword evidence="5" id="KW-0752">Steroid biosynthesis</keyword>
<protein>
    <submittedName>
        <fullName evidence="17">Related to C-8,7 sterol isomerase</fullName>
    </submittedName>
</protein>
<dbReference type="InterPro" id="IPR033118">
    <property type="entry name" value="EXPERA"/>
</dbReference>
<gene>
    <name evidence="17" type="ORF">DNG_05546</name>
</gene>
<keyword evidence="3" id="KW-0444">Lipid biosynthesis</keyword>
<dbReference type="Pfam" id="PF05241">
    <property type="entry name" value="EBP"/>
    <property type="match status" value="1"/>
</dbReference>
<comment type="similarity">
    <text evidence="2">Belongs to the EBP family.</text>
</comment>
<dbReference type="PANTHER" id="PTHR14207">
    <property type="entry name" value="STEROL ISOMERASE"/>
    <property type="match status" value="1"/>
</dbReference>
<dbReference type="GO" id="GO:0000247">
    <property type="term" value="F:C-8 sterol isomerase activity"/>
    <property type="evidence" value="ECO:0007669"/>
    <property type="project" value="TreeGrafter"/>
</dbReference>
<keyword evidence="6 13" id="KW-1133">Transmembrane helix</keyword>
<feature type="region of interest" description="Disordered" evidence="14">
    <location>
        <begin position="240"/>
        <end position="284"/>
    </location>
</feature>
<dbReference type="InterPro" id="IPR007905">
    <property type="entry name" value="EBP"/>
</dbReference>
<organism evidence="17 18">
    <name type="scientific">Cephalotrichum gorgonifer</name>
    <dbReference type="NCBI Taxonomy" id="2041049"/>
    <lineage>
        <taxon>Eukaryota</taxon>
        <taxon>Fungi</taxon>
        <taxon>Dikarya</taxon>
        <taxon>Ascomycota</taxon>
        <taxon>Pezizomycotina</taxon>
        <taxon>Sordariomycetes</taxon>
        <taxon>Hypocreomycetidae</taxon>
        <taxon>Microascales</taxon>
        <taxon>Microascaceae</taxon>
        <taxon>Cephalotrichum</taxon>
    </lineage>
</organism>
<feature type="transmembrane region" description="Helical" evidence="15">
    <location>
        <begin position="62"/>
        <end position="83"/>
    </location>
</feature>
<evidence type="ECO:0000256" key="1">
    <source>
        <dbReference type="ARBA" id="ARBA00004141"/>
    </source>
</evidence>
<evidence type="ECO:0000259" key="16">
    <source>
        <dbReference type="PROSITE" id="PS51751"/>
    </source>
</evidence>
<evidence type="ECO:0000256" key="15">
    <source>
        <dbReference type="SAM" id="Phobius"/>
    </source>
</evidence>
<keyword evidence="7" id="KW-0756">Sterol biosynthesis</keyword>
<feature type="domain" description="EXPERA" evidence="16">
    <location>
        <begin position="59"/>
        <end position="205"/>
    </location>
</feature>
<evidence type="ECO:0000313" key="18">
    <source>
        <dbReference type="Proteomes" id="UP001187682"/>
    </source>
</evidence>
<dbReference type="GO" id="GO:0016020">
    <property type="term" value="C:membrane"/>
    <property type="evidence" value="ECO:0007669"/>
    <property type="project" value="UniProtKB-SubCell"/>
</dbReference>
<keyword evidence="12 17" id="KW-0413">Isomerase</keyword>
<comment type="caution">
    <text evidence="17">The sequence shown here is derived from an EMBL/GenBank/DDBJ whole genome shotgun (WGS) entry which is preliminary data.</text>
</comment>
<sequence length="284" mass="32368">MEEFHPNHPYSPANALIPHYAENDRPLALVVGSLGVMLATVGLGSAGLAARVNPRLGVDERWIVGWYSICGFLHCFFEGYFVLNHATLASQQTLFAQLWKEYALSDSRYLTSDPFMISVETITVLVWGPLCFFAALCIVRRSSLRHPVQMMVCMGHLYGVVLYYSTSMAEQYYRGVAHSRPEVLYFWVYYFGFNLPWVIVPTFLLVRSIRAMRLAFMTLGSIQGVVCDLQERLHDIKKRSSDEDCGLETKGEEKSRNTEREREEDEDTGDDDTEEEDADTESDE</sequence>
<reference evidence="17" key="1">
    <citation type="submission" date="2018-03" db="EMBL/GenBank/DDBJ databases">
        <authorList>
            <person name="Guldener U."/>
        </authorList>
    </citation>
    <scope>NUCLEOTIDE SEQUENCE</scope>
</reference>
<evidence type="ECO:0000256" key="7">
    <source>
        <dbReference type="ARBA" id="ARBA00023011"/>
    </source>
</evidence>